<protein>
    <recommendedName>
        <fullName evidence="4">Beta/gamma crystallin 'Greek key' domain-containing protein</fullName>
    </recommendedName>
</protein>
<keyword evidence="3" id="KW-1185">Reference proteome</keyword>
<sequence length="126" mass="14462">MLKSRILIIFASMCLNGAYSQSAGYYTVDYSFNPNFSENYRHTQKLGSCRNLAFVNAIRVKTLEDSEVMIYNGYNCNNLVAKRDVCGTFIDKNIRSKFGISYLSLMVLPKINTCKYPKRKHNDNCD</sequence>
<evidence type="ECO:0000256" key="1">
    <source>
        <dbReference type="SAM" id="SignalP"/>
    </source>
</evidence>
<organism evidence="2 3">
    <name type="scientific">Smittium culicis</name>
    <dbReference type="NCBI Taxonomy" id="133412"/>
    <lineage>
        <taxon>Eukaryota</taxon>
        <taxon>Fungi</taxon>
        <taxon>Fungi incertae sedis</taxon>
        <taxon>Zoopagomycota</taxon>
        <taxon>Kickxellomycotina</taxon>
        <taxon>Harpellomycetes</taxon>
        <taxon>Harpellales</taxon>
        <taxon>Legeriomycetaceae</taxon>
        <taxon>Smittium</taxon>
    </lineage>
</organism>
<dbReference type="Proteomes" id="UP000187429">
    <property type="component" value="Unassembled WGS sequence"/>
</dbReference>
<dbReference type="EMBL" id="LSSM01006237">
    <property type="protein sequence ID" value="OMJ11160.1"/>
    <property type="molecule type" value="Genomic_DNA"/>
</dbReference>
<gene>
    <name evidence="2" type="ORF">AYI69_g9945</name>
</gene>
<evidence type="ECO:0008006" key="4">
    <source>
        <dbReference type="Google" id="ProtNLM"/>
    </source>
</evidence>
<evidence type="ECO:0000313" key="3">
    <source>
        <dbReference type="Proteomes" id="UP000187429"/>
    </source>
</evidence>
<evidence type="ECO:0000313" key="2">
    <source>
        <dbReference type="EMBL" id="OMJ11160.1"/>
    </source>
</evidence>
<reference evidence="3" key="1">
    <citation type="submission" date="2017-01" db="EMBL/GenBank/DDBJ databases">
        <authorList>
            <person name="Wang Y."/>
            <person name="White M."/>
            <person name="Kvist S."/>
            <person name="Moncalvo J.-M."/>
        </authorList>
    </citation>
    <scope>NUCLEOTIDE SEQUENCE [LARGE SCALE GENOMIC DNA]</scope>
    <source>
        <strain evidence="3">ID-206-W2</strain>
    </source>
</reference>
<keyword evidence="1" id="KW-0732">Signal</keyword>
<proteinExistence type="predicted"/>
<feature type="chain" id="PRO_5012887349" description="Beta/gamma crystallin 'Greek key' domain-containing protein" evidence="1">
    <location>
        <begin position="21"/>
        <end position="126"/>
    </location>
</feature>
<feature type="signal peptide" evidence="1">
    <location>
        <begin position="1"/>
        <end position="20"/>
    </location>
</feature>
<accession>A0A1R1X956</accession>
<dbReference type="AlphaFoldDB" id="A0A1R1X956"/>
<comment type="caution">
    <text evidence="2">The sequence shown here is derived from an EMBL/GenBank/DDBJ whole genome shotgun (WGS) entry which is preliminary data.</text>
</comment>
<name>A0A1R1X956_9FUNG</name>